<gene>
    <name evidence="2" type="ORF">GCM10011389_35940</name>
</gene>
<reference evidence="3" key="1">
    <citation type="journal article" date="2019" name="Int. J. Syst. Evol. Microbiol.">
        <title>The Global Catalogue of Microorganisms (GCM) 10K type strain sequencing project: providing services to taxonomists for standard genome sequencing and annotation.</title>
        <authorList>
            <consortium name="The Broad Institute Genomics Platform"/>
            <consortium name="The Broad Institute Genome Sequencing Center for Infectious Disease"/>
            <person name="Wu L."/>
            <person name="Ma J."/>
        </authorList>
    </citation>
    <scope>NUCLEOTIDE SEQUENCE [LARGE SCALE GENOMIC DNA]</scope>
    <source>
        <strain evidence="3">CGMCC 1.15353</strain>
    </source>
</reference>
<keyword evidence="1" id="KW-1133">Transmembrane helix</keyword>
<dbReference type="EMBL" id="BMIN01000021">
    <property type="protein sequence ID" value="GGD25096.1"/>
    <property type="molecule type" value="Genomic_DNA"/>
</dbReference>
<keyword evidence="1" id="KW-0472">Membrane</keyword>
<dbReference type="Proteomes" id="UP000642571">
    <property type="component" value="Unassembled WGS sequence"/>
</dbReference>
<comment type="caution">
    <text evidence="2">The sequence shown here is derived from an EMBL/GenBank/DDBJ whole genome shotgun (WGS) entry which is preliminary data.</text>
</comment>
<evidence type="ECO:0000313" key="2">
    <source>
        <dbReference type="EMBL" id="GGD25096.1"/>
    </source>
</evidence>
<evidence type="ECO:0000256" key="1">
    <source>
        <dbReference type="SAM" id="Phobius"/>
    </source>
</evidence>
<evidence type="ECO:0000313" key="3">
    <source>
        <dbReference type="Proteomes" id="UP000642571"/>
    </source>
</evidence>
<name>A0ABQ1QF90_9BACI</name>
<sequence length="68" mass="7903">MDFLHWYDWITPTNPQASLFLGIIITLVIGIFVWFDTKKRSTVVLTIVTGVTVTSLGVFFLRWFGFYI</sequence>
<dbReference type="RefSeq" id="WP_188655757.1">
    <property type="nucleotide sequence ID" value="NZ_BMIN01000021.1"/>
</dbReference>
<proteinExistence type="predicted"/>
<accession>A0ABQ1QF90</accession>
<feature type="transmembrane region" description="Helical" evidence="1">
    <location>
        <begin position="42"/>
        <end position="64"/>
    </location>
</feature>
<feature type="transmembrane region" description="Helical" evidence="1">
    <location>
        <begin position="16"/>
        <end position="35"/>
    </location>
</feature>
<protein>
    <submittedName>
        <fullName evidence="2">Uncharacterized protein</fullName>
    </submittedName>
</protein>
<organism evidence="2 3">
    <name type="scientific">Pontibacillus salipaludis</name>
    <dbReference type="NCBI Taxonomy" id="1697394"/>
    <lineage>
        <taxon>Bacteria</taxon>
        <taxon>Bacillati</taxon>
        <taxon>Bacillota</taxon>
        <taxon>Bacilli</taxon>
        <taxon>Bacillales</taxon>
        <taxon>Bacillaceae</taxon>
        <taxon>Pontibacillus</taxon>
    </lineage>
</organism>
<keyword evidence="3" id="KW-1185">Reference proteome</keyword>
<keyword evidence="1" id="KW-0812">Transmembrane</keyword>